<gene>
    <name evidence="1" type="ORF">EYC80_003012</name>
</gene>
<evidence type="ECO:0000313" key="2">
    <source>
        <dbReference type="Proteomes" id="UP000326757"/>
    </source>
</evidence>
<accession>A0A5N6KCL4</accession>
<dbReference type="EMBL" id="VIGI01000004">
    <property type="protein sequence ID" value="KAB8301104.1"/>
    <property type="molecule type" value="Genomic_DNA"/>
</dbReference>
<sequence length="128" mass="14891">MTVDRVEYERSRLIVSYFYRDSISRVSTYYLLAIGVDSVPIRRWPVSGVSLNHKILNPPFFKEQNLTLPTLNSQRSRNPQNLSKYLRRLSMACDNQKNGDNKVKAFQSLRLFSRDLLLPACGRSSRSY</sequence>
<protein>
    <submittedName>
        <fullName evidence="1">Uncharacterized protein</fullName>
    </submittedName>
</protein>
<comment type="caution">
    <text evidence="1">The sequence shown here is derived from an EMBL/GenBank/DDBJ whole genome shotgun (WGS) entry which is preliminary data.</text>
</comment>
<keyword evidence="2" id="KW-1185">Reference proteome</keyword>
<evidence type="ECO:0000313" key="1">
    <source>
        <dbReference type="EMBL" id="KAB8301104.1"/>
    </source>
</evidence>
<name>A0A5N6KCL4_MONLA</name>
<organism evidence="1 2">
    <name type="scientific">Monilinia laxa</name>
    <name type="common">Brown rot fungus</name>
    <name type="synonym">Sclerotinia laxa</name>
    <dbReference type="NCBI Taxonomy" id="61186"/>
    <lineage>
        <taxon>Eukaryota</taxon>
        <taxon>Fungi</taxon>
        <taxon>Dikarya</taxon>
        <taxon>Ascomycota</taxon>
        <taxon>Pezizomycotina</taxon>
        <taxon>Leotiomycetes</taxon>
        <taxon>Helotiales</taxon>
        <taxon>Sclerotiniaceae</taxon>
        <taxon>Monilinia</taxon>
    </lineage>
</organism>
<reference evidence="1 2" key="1">
    <citation type="submission" date="2019-06" db="EMBL/GenBank/DDBJ databases">
        <title>Genome Sequence of the Brown Rot Fungal Pathogen Monilinia laxa.</title>
        <authorList>
            <person name="De Miccolis Angelini R.M."/>
            <person name="Landi L."/>
            <person name="Abate D."/>
            <person name="Pollastro S."/>
            <person name="Romanazzi G."/>
            <person name="Faretra F."/>
        </authorList>
    </citation>
    <scope>NUCLEOTIDE SEQUENCE [LARGE SCALE GENOMIC DNA]</scope>
    <source>
        <strain evidence="1 2">Mlax316</strain>
    </source>
</reference>
<proteinExistence type="predicted"/>
<dbReference type="AlphaFoldDB" id="A0A5N6KCL4"/>
<dbReference type="Proteomes" id="UP000326757">
    <property type="component" value="Unassembled WGS sequence"/>
</dbReference>